<keyword evidence="2" id="KW-1185">Reference proteome</keyword>
<proteinExistence type="predicted"/>
<name>A0A812YVX6_9DINO</name>
<dbReference type="OrthoDB" id="434776at2759"/>
<organism evidence="1 2">
    <name type="scientific">Symbiodinium necroappetens</name>
    <dbReference type="NCBI Taxonomy" id="1628268"/>
    <lineage>
        <taxon>Eukaryota</taxon>
        <taxon>Sar</taxon>
        <taxon>Alveolata</taxon>
        <taxon>Dinophyceae</taxon>
        <taxon>Suessiales</taxon>
        <taxon>Symbiodiniaceae</taxon>
        <taxon>Symbiodinium</taxon>
    </lineage>
</organism>
<sequence>ESIEQATRLLTRLRMVDEVNKMMDKTMEETALPPLEAAIQTAHSHFFVEEESLQSFP</sequence>
<evidence type="ECO:0000313" key="1">
    <source>
        <dbReference type="EMBL" id="CAE7798589.1"/>
    </source>
</evidence>
<reference evidence="1" key="1">
    <citation type="submission" date="2021-02" db="EMBL/GenBank/DDBJ databases">
        <authorList>
            <person name="Dougan E. K."/>
            <person name="Rhodes N."/>
            <person name="Thang M."/>
            <person name="Chan C."/>
        </authorList>
    </citation>
    <scope>NUCLEOTIDE SEQUENCE</scope>
</reference>
<gene>
    <name evidence="1" type="ORF">SNEC2469_LOCUS23536</name>
</gene>
<dbReference type="Proteomes" id="UP000601435">
    <property type="component" value="Unassembled WGS sequence"/>
</dbReference>
<feature type="non-terminal residue" evidence="1">
    <location>
        <position position="57"/>
    </location>
</feature>
<dbReference type="AlphaFoldDB" id="A0A812YVX6"/>
<feature type="non-terminal residue" evidence="1">
    <location>
        <position position="1"/>
    </location>
</feature>
<comment type="caution">
    <text evidence="1">The sequence shown here is derived from an EMBL/GenBank/DDBJ whole genome shotgun (WGS) entry which is preliminary data.</text>
</comment>
<dbReference type="EMBL" id="CAJNJA010044012">
    <property type="protein sequence ID" value="CAE7798589.1"/>
    <property type="molecule type" value="Genomic_DNA"/>
</dbReference>
<evidence type="ECO:0000313" key="2">
    <source>
        <dbReference type="Proteomes" id="UP000601435"/>
    </source>
</evidence>
<protein>
    <submittedName>
        <fullName evidence="1">Uncharacterized protein</fullName>
    </submittedName>
</protein>
<accession>A0A812YVX6</accession>